<dbReference type="GO" id="GO:0004803">
    <property type="term" value="F:transposase activity"/>
    <property type="evidence" value="ECO:0007669"/>
    <property type="project" value="InterPro"/>
</dbReference>
<dbReference type="AlphaFoldDB" id="A0A9D2J9H6"/>
<reference evidence="1" key="1">
    <citation type="journal article" date="2021" name="PeerJ">
        <title>Extensive microbial diversity within the chicken gut microbiome revealed by metagenomics and culture.</title>
        <authorList>
            <person name="Gilroy R."/>
            <person name="Ravi A."/>
            <person name="Getino M."/>
            <person name="Pursley I."/>
            <person name="Horton D.L."/>
            <person name="Alikhan N.F."/>
            <person name="Baker D."/>
            <person name="Gharbi K."/>
            <person name="Hall N."/>
            <person name="Watson M."/>
            <person name="Adriaenssens E.M."/>
            <person name="Foster-Nyarko E."/>
            <person name="Jarju S."/>
            <person name="Secka A."/>
            <person name="Antonio M."/>
            <person name="Oren A."/>
            <person name="Chaudhuri R.R."/>
            <person name="La Ragione R."/>
            <person name="Hildebrand F."/>
            <person name="Pallen M.J."/>
        </authorList>
    </citation>
    <scope>NUCLEOTIDE SEQUENCE</scope>
    <source>
        <strain evidence="1">ChiSxjej1B13-11774</strain>
    </source>
</reference>
<dbReference type="InterPro" id="IPR002514">
    <property type="entry name" value="Transposase_8"/>
</dbReference>
<dbReference type="GO" id="GO:0043565">
    <property type="term" value="F:sequence-specific DNA binding"/>
    <property type="evidence" value="ECO:0007669"/>
    <property type="project" value="InterPro"/>
</dbReference>
<reference evidence="1" key="2">
    <citation type="submission" date="2021-04" db="EMBL/GenBank/DDBJ databases">
        <authorList>
            <person name="Gilroy R."/>
        </authorList>
    </citation>
    <scope>NUCLEOTIDE SEQUENCE</scope>
    <source>
        <strain evidence="1">ChiSxjej1B13-11774</strain>
    </source>
</reference>
<feature type="non-terminal residue" evidence="1">
    <location>
        <position position="84"/>
    </location>
</feature>
<dbReference type="Proteomes" id="UP000824048">
    <property type="component" value="Unassembled WGS sequence"/>
</dbReference>
<name>A0A9D2J9H6_9FIRM</name>
<gene>
    <name evidence="1" type="ORF">H9811_06000</name>
</gene>
<dbReference type="InterPro" id="IPR036388">
    <property type="entry name" value="WH-like_DNA-bd_sf"/>
</dbReference>
<dbReference type="SUPFAM" id="SSF48295">
    <property type="entry name" value="TrpR-like"/>
    <property type="match status" value="1"/>
</dbReference>
<proteinExistence type="predicted"/>
<sequence length="84" mass="9609">MSKRREIDPEFRIWLIEECLAGRIRGREAARRAGVSSTAMRKWISLYKMDGPAAFASSNAKRTYSEEIKKKVVKDYLNGKGSLQ</sequence>
<accession>A0A9D2J9H6</accession>
<dbReference type="GO" id="GO:0006313">
    <property type="term" value="P:DNA transposition"/>
    <property type="evidence" value="ECO:0007669"/>
    <property type="project" value="InterPro"/>
</dbReference>
<comment type="caution">
    <text evidence="1">The sequence shown here is derived from an EMBL/GenBank/DDBJ whole genome shotgun (WGS) entry which is preliminary data.</text>
</comment>
<organism evidence="1 2">
    <name type="scientific">Candidatus Gemmiger excrementigallinarum</name>
    <dbReference type="NCBI Taxonomy" id="2838609"/>
    <lineage>
        <taxon>Bacteria</taxon>
        <taxon>Bacillati</taxon>
        <taxon>Bacillota</taxon>
        <taxon>Clostridia</taxon>
        <taxon>Eubacteriales</taxon>
        <taxon>Gemmiger</taxon>
    </lineage>
</organism>
<protein>
    <submittedName>
        <fullName evidence="1">Transposase</fullName>
    </submittedName>
</protein>
<dbReference type="Pfam" id="PF01527">
    <property type="entry name" value="HTH_Tnp_1"/>
    <property type="match status" value="1"/>
</dbReference>
<dbReference type="Gene3D" id="1.10.10.10">
    <property type="entry name" value="Winged helix-like DNA-binding domain superfamily/Winged helix DNA-binding domain"/>
    <property type="match status" value="1"/>
</dbReference>
<dbReference type="InterPro" id="IPR010921">
    <property type="entry name" value="Trp_repressor/repl_initiator"/>
</dbReference>
<evidence type="ECO:0000313" key="2">
    <source>
        <dbReference type="Proteomes" id="UP000824048"/>
    </source>
</evidence>
<evidence type="ECO:0000313" key="1">
    <source>
        <dbReference type="EMBL" id="HIZ42095.1"/>
    </source>
</evidence>
<dbReference type="EMBL" id="DXBP01000037">
    <property type="protein sequence ID" value="HIZ42095.1"/>
    <property type="molecule type" value="Genomic_DNA"/>
</dbReference>